<protein>
    <recommendedName>
        <fullName evidence="3">phospholipase C</fullName>
        <ecNumber evidence="3">3.1.4.3</ecNumber>
    </recommendedName>
</protein>
<dbReference type="Pfam" id="PF04185">
    <property type="entry name" value="Phosphoesterase"/>
    <property type="match status" value="1"/>
</dbReference>
<evidence type="ECO:0000256" key="6">
    <source>
        <dbReference type="ARBA" id="ARBA00023026"/>
    </source>
</evidence>
<feature type="domain" description="Bacterial phospholipase C C-terminal" evidence="9">
    <location>
        <begin position="498"/>
        <end position="584"/>
    </location>
</feature>
<evidence type="ECO:0000256" key="8">
    <source>
        <dbReference type="SAM" id="MobiDB-lite"/>
    </source>
</evidence>
<feature type="compositionally biased region" description="Basic and acidic residues" evidence="8">
    <location>
        <begin position="466"/>
        <end position="478"/>
    </location>
</feature>
<evidence type="ECO:0000256" key="2">
    <source>
        <dbReference type="ARBA" id="ARBA00009717"/>
    </source>
</evidence>
<gene>
    <name evidence="10" type="ORF">SAMN05216260_10660</name>
</gene>
<dbReference type="PANTHER" id="PTHR31956">
    <property type="entry name" value="NON-SPECIFIC PHOSPHOLIPASE C4-RELATED"/>
    <property type="match status" value="1"/>
</dbReference>
<comment type="similarity">
    <text evidence="2">Belongs to the bacterial phospholipase C family.</text>
</comment>
<evidence type="ECO:0000259" key="9">
    <source>
        <dbReference type="Pfam" id="PF05506"/>
    </source>
</evidence>
<dbReference type="InterPro" id="IPR006311">
    <property type="entry name" value="TAT_signal"/>
</dbReference>
<dbReference type="EMBL" id="FNAX01000006">
    <property type="protein sequence ID" value="SDF12727.1"/>
    <property type="molecule type" value="Genomic_DNA"/>
</dbReference>
<reference evidence="10 11" key="1">
    <citation type="submission" date="2016-10" db="EMBL/GenBank/DDBJ databases">
        <authorList>
            <person name="de Groot N.N."/>
        </authorList>
    </citation>
    <scope>NUCLEOTIDE SEQUENCE [LARGE SCALE GENOMIC DNA]</scope>
    <source>
        <strain evidence="10 11">CGMCC 4.1859</strain>
    </source>
</reference>
<keyword evidence="6" id="KW-0843">Virulence</keyword>
<accession>A0A1G7IJ37</accession>
<keyword evidence="4" id="KW-0964">Secreted</keyword>
<dbReference type="CDD" id="cd16014">
    <property type="entry name" value="PLC"/>
    <property type="match status" value="1"/>
</dbReference>
<name>A0A1G7IJ37_9ACTN</name>
<sequence length="686" mass="74212">MPEVDRRRFLQLAGATAGFAALSGSIERAAALPAHHRTGTLEDVEHIVVLMQENRSFDHYFGSLRGVRGFGDPHPVTLPGGKSVWHQPDATGDGVVLPFRPEADDLGLAFLQDLPHGWNDGHAAFAGGRYDGWVGAKSATTMAHLTREDIPFHYALADAFTVCDAYHCSLLGSTDPNRYYMWTGYTGNDGRGGGPVLGNDEAGYRWTTYPERLEKAGISWRIYQDVGDGLDAEGGWGWIQDAYRGNYGDNSLLYFDQYREARPGDPLYDKARTGTDARRGEGFFDRLRADVTGGRLPKISWIVAPEAFTEHPNWPANYGAWYISQVLDALTADPAVWARTALFVTYDENDGFFDHVVPPFPPGSPAQGASAVDAGADVFPGSASLVAGPYGLGQRVPMLVVSPWSRGGWVCSETLDHTSIIRFMERRFGVHEPNISPWRRTVCGDLTAAFDFSRRDTGAVSLPDTEGYRPPDGLRHPDYVPTPPATGRLPRQEPGTRPARPLPYVPHVDASAERGAGSLTLTFSSGPHAGAAFLVTSGGAEEGPWTYTAAPGRPVSGTWDRAEAKGAYDLVVHGPGGFLREFAGTARKGAAAPEVTARHTDGDLELTFAGGAAGTLRYRLAGARGGARTFRVRAGERVRHRVPLAASRRWYDLTVTVDGDPSFRRRFAGHVENGRAGVSDPALGGH</sequence>
<dbReference type="InterPro" id="IPR008475">
    <property type="entry name" value="PLipase_C_C"/>
</dbReference>
<dbReference type="NCBIfam" id="TIGR03396">
    <property type="entry name" value="PC_PLC"/>
    <property type="match status" value="1"/>
</dbReference>
<dbReference type="AlphaFoldDB" id="A0A1G7IJ37"/>
<evidence type="ECO:0000313" key="10">
    <source>
        <dbReference type="EMBL" id="SDF12727.1"/>
    </source>
</evidence>
<dbReference type="EC" id="3.1.4.3" evidence="3"/>
<evidence type="ECO:0000256" key="5">
    <source>
        <dbReference type="ARBA" id="ARBA00022801"/>
    </source>
</evidence>
<dbReference type="InterPro" id="IPR017767">
    <property type="entry name" value="PC-PLC"/>
</dbReference>
<comment type="catalytic activity">
    <reaction evidence="7">
        <text>a 1,2-diacyl-sn-glycero-3-phosphocholine + H2O = phosphocholine + a 1,2-diacyl-sn-glycerol + H(+)</text>
        <dbReference type="Rhea" id="RHEA:10604"/>
        <dbReference type="ChEBI" id="CHEBI:15377"/>
        <dbReference type="ChEBI" id="CHEBI:15378"/>
        <dbReference type="ChEBI" id="CHEBI:17815"/>
        <dbReference type="ChEBI" id="CHEBI:57643"/>
        <dbReference type="ChEBI" id="CHEBI:295975"/>
        <dbReference type="EC" id="3.1.4.3"/>
    </reaction>
    <physiologicalReaction direction="left-to-right" evidence="7">
        <dbReference type="Rhea" id="RHEA:10605"/>
    </physiologicalReaction>
</comment>
<proteinExistence type="inferred from homology"/>
<evidence type="ECO:0000256" key="4">
    <source>
        <dbReference type="ARBA" id="ARBA00022512"/>
    </source>
</evidence>
<dbReference type="InterPro" id="IPR007312">
    <property type="entry name" value="Phosphoesterase"/>
</dbReference>
<keyword evidence="5" id="KW-0378">Hydrolase</keyword>
<dbReference type="Gene3D" id="3.40.720.10">
    <property type="entry name" value="Alkaline Phosphatase, subunit A"/>
    <property type="match status" value="2"/>
</dbReference>
<dbReference type="PROSITE" id="PS51318">
    <property type="entry name" value="TAT"/>
    <property type="match status" value="1"/>
</dbReference>
<comment type="subcellular location">
    <subcellularLocation>
        <location evidence="1">Secreted</location>
        <location evidence="1">Cell wall</location>
    </subcellularLocation>
</comment>
<evidence type="ECO:0000313" key="11">
    <source>
        <dbReference type="Proteomes" id="UP000198614"/>
    </source>
</evidence>
<dbReference type="OrthoDB" id="4181857at2"/>
<dbReference type="PANTHER" id="PTHR31956:SF1">
    <property type="entry name" value="NON-SPECIFIC PHOSPHOLIPASE C1"/>
    <property type="match status" value="1"/>
</dbReference>
<feature type="region of interest" description="Disordered" evidence="8">
    <location>
        <begin position="461"/>
        <end position="501"/>
    </location>
</feature>
<organism evidence="10 11">
    <name type="scientific">Streptomyces griseoaurantiacus</name>
    <dbReference type="NCBI Taxonomy" id="68213"/>
    <lineage>
        <taxon>Bacteria</taxon>
        <taxon>Bacillati</taxon>
        <taxon>Actinomycetota</taxon>
        <taxon>Actinomycetes</taxon>
        <taxon>Kitasatosporales</taxon>
        <taxon>Streptomycetaceae</taxon>
        <taxon>Streptomyces</taxon>
        <taxon>Streptomyces aurantiacus group</taxon>
    </lineage>
</organism>
<evidence type="ECO:0000256" key="7">
    <source>
        <dbReference type="ARBA" id="ARBA00048421"/>
    </source>
</evidence>
<dbReference type="Pfam" id="PF05506">
    <property type="entry name" value="PLipase_C_C"/>
    <property type="match status" value="2"/>
</dbReference>
<feature type="domain" description="Bacterial phospholipase C C-terminal" evidence="9">
    <location>
        <begin position="598"/>
        <end position="670"/>
    </location>
</feature>
<keyword evidence="4" id="KW-0134">Cell wall</keyword>
<dbReference type="InterPro" id="IPR017850">
    <property type="entry name" value="Alkaline_phosphatase_core_sf"/>
</dbReference>
<evidence type="ECO:0000256" key="3">
    <source>
        <dbReference type="ARBA" id="ARBA00012018"/>
    </source>
</evidence>
<evidence type="ECO:0000256" key="1">
    <source>
        <dbReference type="ARBA" id="ARBA00004191"/>
    </source>
</evidence>
<dbReference type="Proteomes" id="UP000198614">
    <property type="component" value="Unassembled WGS sequence"/>
</dbReference>
<dbReference type="GO" id="GO:0034480">
    <property type="term" value="F:phosphatidylcholine phospholipase C activity"/>
    <property type="evidence" value="ECO:0007669"/>
    <property type="project" value="UniProtKB-EC"/>
</dbReference>
<dbReference type="GO" id="GO:0016042">
    <property type="term" value="P:lipid catabolic process"/>
    <property type="evidence" value="ECO:0007669"/>
    <property type="project" value="InterPro"/>
</dbReference>